<evidence type="ECO:0008006" key="3">
    <source>
        <dbReference type="Google" id="ProtNLM"/>
    </source>
</evidence>
<name>A0A7G1NKI9_9ACTN</name>
<reference evidence="1 2" key="1">
    <citation type="journal article" date="2014" name="Int. J. Syst. Evol. Microbiol.">
        <title>Complete genome sequence of Corynebacterium casei LMG S-19264T (=DSM 44701T), isolated from a smear-ripened cheese.</title>
        <authorList>
            <consortium name="US DOE Joint Genome Institute (JGI-PGF)"/>
            <person name="Walter F."/>
            <person name="Albersmeier A."/>
            <person name="Kalinowski J."/>
            <person name="Ruckert C."/>
        </authorList>
    </citation>
    <scope>NUCLEOTIDE SEQUENCE [LARGE SCALE GENOMIC DNA]</scope>
    <source>
        <strain evidence="1 2">JCM 4255</strain>
    </source>
</reference>
<gene>
    <name evidence="1" type="ORF">GCM10017668_40570</name>
</gene>
<accession>A0A7G1NKI9</accession>
<dbReference type="Pfam" id="PF14103">
    <property type="entry name" value="DUF4276"/>
    <property type="match status" value="1"/>
</dbReference>
<protein>
    <recommendedName>
        <fullName evidence="3">DUF4276 family protein</fullName>
    </recommendedName>
</protein>
<evidence type="ECO:0000313" key="2">
    <source>
        <dbReference type="Proteomes" id="UP000516373"/>
    </source>
</evidence>
<proteinExistence type="predicted"/>
<dbReference type="EMBL" id="AP023439">
    <property type="protein sequence ID" value="BCL22214.1"/>
    <property type="molecule type" value="Genomic_DNA"/>
</dbReference>
<dbReference type="RefSeq" id="WP_190901788.1">
    <property type="nucleotide sequence ID" value="NZ_AP023439.1"/>
</dbReference>
<dbReference type="KEGG" id="stui:GCM10017668_40570"/>
<organism evidence="1 2">
    <name type="scientific">Streptomyces tuirus</name>
    <dbReference type="NCBI Taxonomy" id="68278"/>
    <lineage>
        <taxon>Bacteria</taxon>
        <taxon>Bacillati</taxon>
        <taxon>Actinomycetota</taxon>
        <taxon>Actinomycetes</taxon>
        <taxon>Kitasatosporales</taxon>
        <taxon>Streptomycetaceae</taxon>
        <taxon>Streptomyces</taxon>
    </lineage>
</organism>
<dbReference type="Proteomes" id="UP000516373">
    <property type="component" value="Chromosome"/>
</dbReference>
<dbReference type="AlphaFoldDB" id="A0A7G1NKI9"/>
<evidence type="ECO:0000313" key="1">
    <source>
        <dbReference type="EMBL" id="BCL22214.1"/>
    </source>
</evidence>
<sequence length="203" mass="22157">MSAPYPVIASLVEGHGEERALQGLLHRLVPHLVPGAYAEIQRPFRVPRDRMFRRDVLDSALTIVTTRMPAPTGIVVLLDADDDCAVQLAQCVRSHAEATHAHLPVVVVAAVREFEAWFLAGAAGLAGKAGLPEDLAPPAEPESIRGAKEWLSRRMPRGSTYQETAHQPSFATLFDLDTARAAAPSFDKFCRDVRFLLTGKREG</sequence>
<dbReference type="InterPro" id="IPR025455">
    <property type="entry name" value="DUF4276"/>
</dbReference>